<evidence type="ECO:0000313" key="3">
    <source>
        <dbReference type="EMBL" id="OAN11268.1"/>
    </source>
</evidence>
<evidence type="ECO:0008006" key="5">
    <source>
        <dbReference type="Google" id="ProtNLM"/>
    </source>
</evidence>
<proteinExistence type="predicted"/>
<organism evidence="3 4">
    <name type="scientific">Photobacterium jeanii</name>
    <dbReference type="NCBI Taxonomy" id="858640"/>
    <lineage>
        <taxon>Bacteria</taxon>
        <taxon>Pseudomonadati</taxon>
        <taxon>Pseudomonadota</taxon>
        <taxon>Gammaproteobacteria</taxon>
        <taxon>Vibrionales</taxon>
        <taxon>Vibrionaceae</taxon>
        <taxon>Photobacterium</taxon>
    </lineage>
</organism>
<sequence length="278" mass="31215">MKKLLSLAIAIAVSAPAMADVYTDVNYKHSKDVREAAAKVGYEMDNGLSFDLENVYDVKNKENKEVTLGTAWKFEVAEGAYVQPLAEVTFSTYKTATANDTTGDYRPSITEHSAKYDIGNTYKMGIKGGYKHESGLYVDARYRYETRKDKAEYLAKKNSGIPAVEYEFYKADFKDSVHRTDLTLGYDIQDVANLSVNWVRKAHTIKIDGTEQINGSFPKAVDGGKGNFTSNDYEFRADVTALGDFVPYAQYTIKSDIKKDGHKLKRENEIKVGLVYNF</sequence>
<dbReference type="OrthoDB" id="5817226at2"/>
<evidence type="ECO:0000256" key="2">
    <source>
        <dbReference type="SAM" id="SignalP"/>
    </source>
</evidence>
<dbReference type="AlphaFoldDB" id="A0A178K1S0"/>
<protein>
    <recommendedName>
        <fullName evidence="5">Porin</fullName>
    </recommendedName>
</protein>
<keyword evidence="1 2" id="KW-0732">Signal</keyword>
<dbReference type="RefSeq" id="WP_068335720.1">
    <property type="nucleotide sequence ID" value="NZ_LVHF01000033.1"/>
</dbReference>
<accession>A0A178K1S0</accession>
<name>A0A178K1S0_9GAMM</name>
<evidence type="ECO:0000313" key="4">
    <source>
        <dbReference type="Proteomes" id="UP000078503"/>
    </source>
</evidence>
<keyword evidence="4" id="KW-1185">Reference proteome</keyword>
<evidence type="ECO:0000256" key="1">
    <source>
        <dbReference type="ARBA" id="ARBA00022729"/>
    </source>
</evidence>
<gene>
    <name evidence="3" type="ORF">A3K86_20140</name>
</gene>
<dbReference type="InterPro" id="IPR053713">
    <property type="entry name" value="Bact_OM_Channel_sf"/>
</dbReference>
<dbReference type="EMBL" id="LVHF01000033">
    <property type="protein sequence ID" value="OAN11268.1"/>
    <property type="molecule type" value="Genomic_DNA"/>
</dbReference>
<dbReference type="Gene3D" id="2.40.160.40">
    <property type="entry name" value="monomeric porin ompg"/>
    <property type="match status" value="1"/>
</dbReference>
<dbReference type="Proteomes" id="UP000078503">
    <property type="component" value="Unassembled WGS sequence"/>
</dbReference>
<reference evidence="3 4" key="1">
    <citation type="submission" date="2016-03" db="EMBL/GenBank/DDBJ databases">
        <title>Photobacterium proteolyticum sp. nov. a protease producing bacterium isolated from ocean sediments of Laizhou Bay.</title>
        <authorList>
            <person name="Li Y."/>
        </authorList>
    </citation>
    <scope>NUCLEOTIDE SEQUENCE [LARGE SCALE GENOMIC DNA]</scope>
    <source>
        <strain evidence="3 4">R-40508</strain>
    </source>
</reference>
<dbReference type="STRING" id="858640.A3K86_20140"/>
<comment type="caution">
    <text evidence="3">The sequence shown here is derived from an EMBL/GenBank/DDBJ whole genome shotgun (WGS) entry which is preliminary data.</text>
</comment>
<feature type="chain" id="PRO_5008089881" description="Porin" evidence="2">
    <location>
        <begin position="20"/>
        <end position="278"/>
    </location>
</feature>
<feature type="signal peptide" evidence="2">
    <location>
        <begin position="1"/>
        <end position="19"/>
    </location>
</feature>